<dbReference type="AlphaFoldDB" id="A0A9X1WZJ9"/>
<protein>
    <submittedName>
        <fullName evidence="4">YafY family transcriptional regulator</fullName>
    </submittedName>
</protein>
<dbReference type="SUPFAM" id="SSF46785">
    <property type="entry name" value="Winged helix' DNA-binding domain"/>
    <property type="match status" value="1"/>
</dbReference>
<evidence type="ECO:0000256" key="2">
    <source>
        <dbReference type="ARBA" id="ARBA00023163"/>
    </source>
</evidence>
<dbReference type="InterPro" id="IPR051534">
    <property type="entry name" value="CBASS_pafABC_assoc_protein"/>
</dbReference>
<dbReference type="Pfam" id="PF08279">
    <property type="entry name" value="HTH_11"/>
    <property type="match status" value="1"/>
</dbReference>
<dbReference type="PROSITE" id="PS51000">
    <property type="entry name" value="HTH_DEOR_2"/>
    <property type="match status" value="1"/>
</dbReference>
<dbReference type="Gene3D" id="1.10.10.10">
    <property type="entry name" value="Winged helix-like DNA-binding domain superfamily/Winged helix DNA-binding domain"/>
    <property type="match status" value="1"/>
</dbReference>
<dbReference type="GO" id="GO:0003700">
    <property type="term" value="F:DNA-binding transcription factor activity"/>
    <property type="evidence" value="ECO:0007669"/>
    <property type="project" value="InterPro"/>
</dbReference>
<dbReference type="EMBL" id="JALJEJ010000001">
    <property type="protein sequence ID" value="MCJ8208522.1"/>
    <property type="molecule type" value="Genomic_DNA"/>
</dbReference>
<name>A0A9X1WZJ9_9SPHI</name>
<reference evidence="4" key="1">
    <citation type="submission" date="2022-04" db="EMBL/GenBank/DDBJ databases">
        <title>Mucilaginibacter sp. RS28 isolated from freshwater.</title>
        <authorList>
            <person name="Ko S.-R."/>
        </authorList>
    </citation>
    <scope>NUCLEOTIDE SEQUENCE</scope>
    <source>
        <strain evidence="4">RS28</strain>
    </source>
</reference>
<evidence type="ECO:0000256" key="1">
    <source>
        <dbReference type="ARBA" id="ARBA00023015"/>
    </source>
</evidence>
<dbReference type="PROSITE" id="PS52050">
    <property type="entry name" value="WYL"/>
    <property type="match status" value="1"/>
</dbReference>
<dbReference type="SMART" id="SM00420">
    <property type="entry name" value="HTH_DEOR"/>
    <property type="match status" value="1"/>
</dbReference>
<dbReference type="InterPro" id="IPR026881">
    <property type="entry name" value="WYL_dom"/>
</dbReference>
<dbReference type="InterPro" id="IPR028349">
    <property type="entry name" value="PafC-like"/>
</dbReference>
<dbReference type="InterPro" id="IPR036388">
    <property type="entry name" value="WH-like_DNA-bd_sf"/>
</dbReference>
<dbReference type="InterPro" id="IPR036390">
    <property type="entry name" value="WH_DNA-bd_sf"/>
</dbReference>
<keyword evidence="5" id="KW-1185">Reference proteome</keyword>
<evidence type="ECO:0000313" key="5">
    <source>
        <dbReference type="Proteomes" id="UP001139450"/>
    </source>
</evidence>
<dbReference type="InterPro" id="IPR001034">
    <property type="entry name" value="DeoR_HTH"/>
</dbReference>
<dbReference type="PANTHER" id="PTHR34580:SF3">
    <property type="entry name" value="PROTEIN PAFB"/>
    <property type="match status" value="1"/>
</dbReference>
<gene>
    <name evidence="4" type="ORF">MUY27_02295</name>
</gene>
<dbReference type="PANTHER" id="PTHR34580">
    <property type="match status" value="1"/>
</dbReference>
<dbReference type="RefSeq" id="WP_245128351.1">
    <property type="nucleotide sequence ID" value="NZ_JALJEJ010000001.1"/>
</dbReference>
<dbReference type="InterPro" id="IPR013196">
    <property type="entry name" value="HTH_11"/>
</dbReference>
<keyword evidence="2" id="KW-0804">Transcription</keyword>
<evidence type="ECO:0000313" key="4">
    <source>
        <dbReference type="EMBL" id="MCJ8208522.1"/>
    </source>
</evidence>
<evidence type="ECO:0000259" key="3">
    <source>
        <dbReference type="PROSITE" id="PS51000"/>
    </source>
</evidence>
<dbReference type="InterPro" id="IPR057727">
    <property type="entry name" value="WCX_dom"/>
</dbReference>
<feature type="domain" description="HTH deoR-type" evidence="3">
    <location>
        <begin position="3"/>
        <end position="58"/>
    </location>
</feature>
<dbReference type="Pfam" id="PF13280">
    <property type="entry name" value="WYL"/>
    <property type="match status" value="1"/>
</dbReference>
<dbReference type="PIRSF" id="PIRSF016838">
    <property type="entry name" value="PafC"/>
    <property type="match status" value="1"/>
</dbReference>
<organism evidence="4 5">
    <name type="scientific">Mucilaginibacter straminoryzae</name>
    <dbReference type="NCBI Taxonomy" id="2932774"/>
    <lineage>
        <taxon>Bacteria</taxon>
        <taxon>Pseudomonadati</taxon>
        <taxon>Bacteroidota</taxon>
        <taxon>Sphingobacteriia</taxon>
        <taxon>Sphingobacteriales</taxon>
        <taxon>Sphingobacteriaceae</taxon>
        <taxon>Mucilaginibacter</taxon>
    </lineage>
</organism>
<proteinExistence type="predicted"/>
<dbReference type="Proteomes" id="UP001139450">
    <property type="component" value="Unassembled WGS sequence"/>
</dbReference>
<comment type="caution">
    <text evidence="4">The sequence shown here is derived from an EMBL/GenBank/DDBJ whole genome shotgun (WGS) entry which is preliminary data.</text>
</comment>
<keyword evidence="1" id="KW-0805">Transcription regulation</keyword>
<dbReference type="Pfam" id="PF25583">
    <property type="entry name" value="WCX"/>
    <property type="match status" value="1"/>
</dbReference>
<accession>A0A9X1WZJ9</accession>
<sequence length="320" mass="37122">MNRIDRISAILIQLQSRRTVKASDIAERFGISLRTVYRDVKTLEEAGVPIIGEAGVGYSLVEGYRLPPVMFTREEAAAFLTAEKLVDKLTDEANSASYRSAMYKIKSVLRNSDKDFLETIDNRIEVIRSRGARHKQLRLNPLQDILQAIAHKKVLQIVYQPAYRAEATERAIEPVGVFYLDNNWHLIAYCRLRKDYRDFRFDRLMSMECTDEIFSASHPQLQEHIRCIFKDQQLFNVTIEVKKEVAMYLGEQKYYHGYVGESIIGDVIEMKFVCWSLEGFSRWFVMFADMARIVEPAELNERIHTLVRKISENLTTSKSC</sequence>